<dbReference type="AlphaFoldDB" id="A0A7C3DFJ1"/>
<dbReference type="EMBL" id="DSWI01000012">
    <property type="protein sequence ID" value="HFG20189.1"/>
    <property type="molecule type" value="Genomic_DNA"/>
</dbReference>
<sequence length="111" mass="12568">MNHYGEHIEVLRPHLKWHRARLDFLSAFVLALIRVRSVNLAQIALALNPWMHIASNYRRCLGRLILKLLPQDPAHKLVLSLDRTEWTLGQASINLLFIGVAHQGPGVVLPG</sequence>
<reference evidence="1" key="1">
    <citation type="journal article" date="2020" name="mSystems">
        <title>Genome- and Community-Level Interaction Insights into Carbon Utilization and Element Cycling Functions of Hydrothermarchaeota in Hydrothermal Sediment.</title>
        <authorList>
            <person name="Zhou Z."/>
            <person name="Liu Y."/>
            <person name="Xu W."/>
            <person name="Pan J."/>
            <person name="Luo Z.H."/>
            <person name="Li M."/>
        </authorList>
    </citation>
    <scope>NUCLEOTIDE SEQUENCE [LARGE SCALE GENOMIC DNA]</scope>
    <source>
        <strain evidence="1">SpSt-524</strain>
    </source>
</reference>
<comment type="caution">
    <text evidence="1">The sequence shown here is derived from an EMBL/GenBank/DDBJ whole genome shotgun (WGS) entry which is preliminary data.</text>
</comment>
<proteinExistence type="predicted"/>
<gene>
    <name evidence="1" type="ORF">ENS82_05610</name>
</gene>
<name>A0A7C3DFJ1_MEIRU</name>
<protein>
    <submittedName>
        <fullName evidence="1">Uncharacterized protein</fullName>
    </submittedName>
</protein>
<evidence type="ECO:0000313" key="1">
    <source>
        <dbReference type="EMBL" id="HFG20189.1"/>
    </source>
</evidence>
<organism evidence="1">
    <name type="scientific">Meiothermus ruber</name>
    <dbReference type="NCBI Taxonomy" id="277"/>
    <lineage>
        <taxon>Bacteria</taxon>
        <taxon>Thermotogati</taxon>
        <taxon>Deinococcota</taxon>
        <taxon>Deinococci</taxon>
        <taxon>Thermales</taxon>
        <taxon>Thermaceae</taxon>
        <taxon>Meiothermus</taxon>
    </lineage>
</organism>
<accession>A0A7C3DFJ1</accession>